<dbReference type="AlphaFoldDB" id="A0A6L5GQ41"/>
<keyword evidence="3" id="KW-1185">Reference proteome</keyword>
<protein>
    <recommendedName>
        <fullName evidence="1">Thioredoxin-like fold domain-containing protein</fullName>
    </recommendedName>
</protein>
<feature type="domain" description="Thioredoxin-like fold" evidence="1">
    <location>
        <begin position="47"/>
        <end position="79"/>
    </location>
</feature>
<dbReference type="Proteomes" id="UP000473648">
    <property type="component" value="Unassembled WGS sequence"/>
</dbReference>
<accession>A0A6L5GQ41</accession>
<name>A0A6L5GQ41_9FIRM</name>
<dbReference type="Pfam" id="PF13192">
    <property type="entry name" value="Thioredoxin_3"/>
    <property type="match status" value="1"/>
</dbReference>
<evidence type="ECO:0000259" key="1">
    <source>
        <dbReference type="Pfam" id="PF13192"/>
    </source>
</evidence>
<reference evidence="2" key="1">
    <citation type="journal article" date="2020" name="Appl. Environ. Microbiol.">
        <title>Medium-Chain Fatty Acid Synthesis by 'Candidatus Weimeria bifida' gen. nov., sp. nov., and 'Candidatus Pseudoramibacter fermentans' sp. nov.</title>
        <authorList>
            <person name="Scarborough M.J."/>
            <person name="Myers K.S."/>
            <person name="Donohue T.J."/>
            <person name="Noguera D.R."/>
        </authorList>
    </citation>
    <scope>NUCLEOTIDE SEQUENCE</scope>
    <source>
        <strain evidence="2">EUB1.1</strain>
    </source>
</reference>
<evidence type="ECO:0000313" key="3">
    <source>
        <dbReference type="Proteomes" id="UP000473648"/>
    </source>
</evidence>
<evidence type="ECO:0000313" key="2">
    <source>
        <dbReference type="EMBL" id="MQM71940.1"/>
    </source>
</evidence>
<dbReference type="EMBL" id="VOGB01000003">
    <property type="protein sequence ID" value="MQM71940.1"/>
    <property type="molecule type" value="Genomic_DNA"/>
</dbReference>
<dbReference type="InterPro" id="IPR012336">
    <property type="entry name" value="Thioredoxin-like_fold"/>
</dbReference>
<sequence>MIRTVVWIDALDEALDPIEEARLTLLLERLGRAGIDVARWDALSVPEGLTVETVPALVIDGEVKCAGRHPSAEEWRQWIDFDALPRSCGCAAGGCAGCPGRAVCHGA</sequence>
<comment type="caution">
    <text evidence="2">The sequence shown here is derived from an EMBL/GenBank/DDBJ whole genome shotgun (WGS) entry which is preliminary data.</text>
</comment>
<organism evidence="2 3">
    <name type="scientific">Candidatus Pseudoramibacter fermentans</name>
    <dbReference type="NCBI Taxonomy" id="2594427"/>
    <lineage>
        <taxon>Bacteria</taxon>
        <taxon>Bacillati</taxon>
        <taxon>Bacillota</taxon>
        <taxon>Clostridia</taxon>
        <taxon>Eubacteriales</taxon>
        <taxon>Eubacteriaceae</taxon>
        <taxon>Pseudoramibacter</taxon>
    </lineage>
</organism>
<proteinExistence type="predicted"/>
<gene>
    <name evidence="2" type="ORF">FRC53_00585</name>
</gene>
<dbReference type="Gene3D" id="3.40.30.10">
    <property type="entry name" value="Glutaredoxin"/>
    <property type="match status" value="1"/>
</dbReference>